<dbReference type="Pfam" id="PF11804">
    <property type="entry name" value="DUF3325"/>
    <property type="match status" value="1"/>
</dbReference>
<keyword evidence="1" id="KW-0472">Membrane</keyword>
<gene>
    <name evidence="2" type="ORF">DI555_07820</name>
</gene>
<protein>
    <submittedName>
        <fullName evidence="2">DUF3325 domain-containing protein</fullName>
    </submittedName>
</protein>
<organism evidence="2 3">
    <name type="scientific">Novosphingobium pentaromativorans</name>
    <dbReference type="NCBI Taxonomy" id="205844"/>
    <lineage>
        <taxon>Bacteria</taxon>
        <taxon>Pseudomonadati</taxon>
        <taxon>Pseudomonadota</taxon>
        <taxon>Alphaproteobacteria</taxon>
        <taxon>Sphingomonadales</taxon>
        <taxon>Sphingomonadaceae</taxon>
        <taxon>Novosphingobium</taxon>
    </lineage>
</organism>
<evidence type="ECO:0000313" key="3">
    <source>
        <dbReference type="Proteomes" id="UP000249082"/>
    </source>
</evidence>
<dbReference type="InterPro" id="IPR021762">
    <property type="entry name" value="DUF3325"/>
</dbReference>
<reference evidence="2 3" key="1">
    <citation type="submission" date="2017-08" db="EMBL/GenBank/DDBJ databases">
        <title>Infants hospitalized years apart are colonized by the same room-sourced microbial strains.</title>
        <authorList>
            <person name="Brooks B."/>
            <person name="Olm M.R."/>
            <person name="Firek B.A."/>
            <person name="Baker R."/>
            <person name="Thomas B.C."/>
            <person name="Morowitz M.J."/>
            <person name="Banfield J.F."/>
        </authorList>
    </citation>
    <scope>NUCLEOTIDE SEQUENCE [LARGE SCALE GENOMIC DNA]</scope>
    <source>
        <strain evidence="2">S2_005_002_R2_33</strain>
    </source>
</reference>
<evidence type="ECO:0000256" key="1">
    <source>
        <dbReference type="SAM" id="Phobius"/>
    </source>
</evidence>
<keyword evidence="1" id="KW-0812">Transmembrane</keyword>
<keyword evidence="1" id="KW-1133">Transmembrane helix</keyword>
<dbReference type="EMBL" id="QFPX01000005">
    <property type="protein sequence ID" value="PZQ55906.1"/>
    <property type="molecule type" value="Genomic_DNA"/>
</dbReference>
<dbReference type="Proteomes" id="UP000249082">
    <property type="component" value="Unassembled WGS sequence"/>
</dbReference>
<dbReference type="AlphaFoldDB" id="A0A2W5NR57"/>
<evidence type="ECO:0000313" key="2">
    <source>
        <dbReference type="EMBL" id="PZQ55906.1"/>
    </source>
</evidence>
<feature type="transmembrane region" description="Helical" evidence="1">
    <location>
        <begin position="44"/>
        <end position="67"/>
    </location>
</feature>
<sequence length="95" mass="10295">MTHLFCTLLAIAAFAALALSMKRHQRDLAGRTLTARETSLARAGGWSLIAVILAVDVAVFGFGYALVAWAGQLTMGAWFNVAWLCWKTAPSRKGR</sequence>
<comment type="caution">
    <text evidence="2">The sequence shown here is derived from an EMBL/GenBank/DDBJ whole genome shotgun (WGS) entry which is preliminary data.</text>
</comment>
<name>A0A2W5NR57_9SPHN</name>
<proteinExistence type="predicted"/>
<accession>A0A2W5NR57</accession>